<dbReference type="PROSITE" id="PS50045">
    <property type="entry name" value="SIGMA54_INTERACT_4"/>
    <property type="match status" value="1"/>
</dbReference>
<keyword evidence="4" id="KW-0805">Transcription regulation</keyword>
<evidence type="ECO:0000256" key="3">
    <source>
        <dbReference type="ARBA" id="ARBA00022840"/>
    </source>
</evidence>
<dbReference type="InterPro" id="IPR002912">
    <property type="entry name" value="ACT_dom"/>
</dbReference>
<dbReference type="Pfam" id="PF25601">
    <property type="entry name" value="AAA_lid_14"/>
    <property type="match status" value="1"/>
</dbReference>
<feature type="domain" description="Sigma-54 factor interaction" evidence="9">
    <location>
        <begin position="208"/>
        <end position="438"/>
    </location>
</feature>
<dbReference type="PROSITE" id="PS00675">
    <property type="entry name" value="SIGMA54_INTERACT_1"/>
    <property type="match status" value="1"/>
</dbReference>
<dbReference type="CDD" id="cd00130">
    <property type="entry name" value="PAS"/>
    <property type="match status" value="1"/>
</dbReference>
<dbReference type="InterPro" id="IPR027417">
    <property type="entry name" value="P-loop_NTPase"/>
</dbReference>
<name>A0A1T4SFF9_9FIRM</name>
<sequence>MAILRFRIVYQDRVGILSDIARELSLQQVNIITLELSPNVMFMEAELPTGLDFSRINLLLHKVEGVKDVELVERMPHQEREWHLQALLDSISDGILAIDQEGKIVTINPVAETIFRIKRQEALGRPVAEILSPDIPMLKCLQDGQPYSHKEMILNTRRGRLHFLTTGRPIKDEKGRVIGVVASIKDMSEVRQLVYSVTQPPMTTFADILKTSPSLRPLIDLAQTVARGNSTILIRGESGTGKELLARAIHMASRRRGKPFVPINCAALPDSLLEAELFGYGEGAFTGAKKGGKQGLFEFAHQGTLFLDEIGELSPHLQAKLLRVLQEGRVRRIGEQEEIPVDVRIICATHRNLEEMIGNGRFREDLYYRLNVVPLYLPPLRERKEDIPGLVKSFIEKFNQRLDKNVQVIEPQALKRLESYDWPGNIRELENVIERAMNLAAGPRLQEQHILLERNQEVRSTLPRNNFGEMRTLAEIVAEVEKEVIRQALSRYKSGRQAAKALGLSHTALQNKIKKYQLADGN</sequence>
<evidence type="ECO:0000259" key="11">
    <source>
        <dbReference type="PROSITE" id="PS50113"/>
    </source>
</evidence>
<keyword evidence="2" id="KW-0058">Aromatic hydrocarbons catabolism</keyword>
<dbReference type="PANTHER" id="PTHR32071:SF57">
    <property type="entry name" value="C4-DICARBOXYLATE TRANSPORT TRANSCRIPTIONAL REGULATORY PROTEIN DCTD"/>
    <property type="match status" value="1"/>
</dbReference>
<dbReference type="Pfam" id="PF00989">
    <property type="entry name" value="PAS"/>
    <property type="match status" value="1"/>
</dbReference>
<keyword evidence="3" id="KW-0067">ATP-binding</keyword>
<dbReference type="InterPro" id="IPR013767">
    <property type="entry name" value="PAS_fold"/>
</dbReference>
<dbReference type="Proteomes" id="UP000189933">
    <property type="component" value="Unassembled WGS sequence"/>
</dbReference>
<dbReference type="InterPro" id="IPR003593">
    <property type="entry name" value="AAA+_ATPase"/>
</dbReference>
<dbReference type="RefSeq" id="WP_078666616.1">
    <property type="nucleotide sequence ID" value="NZ_FUXM01000055.1"/>
</dbReference>
<dbReference type="PANTHER" id="PTHR32071">
    <property type="entry name" value="TRANSCRIPTIONAL REGULATORY PROTEIN"/>
    <property type="match status" value="1"/>
</dbReference>
<dbReference type="FunFam" id="3.40.50.300:FF:000006">
    <property type="entry name" value="DNA-binding transcriptional regulator NtrC"/>
    <property type="match status" value="1"/>
</dbReference>
<dbReference type="GO" id="GO:0005524">
    <property type="term" value="F:ATP binding"/>
    <property type="evidence" value="ECO:0007669"/>
    <property type="project" value="UniProtKB-KW"/>
</dbReference>
<dbReference type="CDD" id="cd00009">
    <property type="entry name" value="AAA"/>
    <property type="match status" value="1"/>
</dbReference>
<dbReference type="PROSITE" id="PS00688">
    <property type="entry name" value="SIGMA54_INTERACT_3"/>
    <property type="match status" value="1"/>
</dbReference>
<dbReference type="InterPro" id="IPR030828">
    <property type="entry name" value="HTH_TyrR"/>
</dbReference>
<dbReference type="SUPFAM" id="SSF55785">
    <property type="entry name" value="PYP-like sensor domain (PAS domain)"/>
    <property type="match status" value="1"/>
</dbReference>
<dbReference type="SUPFAM" id="SSF46689">
    <property type="entry name" value="Homeodomain-like"/>
    <property type="match status" value="1"/>
</dbReference>
<dbReference type="SUPFAM" id="SSF52540">
    <property type="entry name" value="P-loop containing nucleoside triphosphate hydrolases"/>
    <property type="match status" value="1"/>
</dbReference>
<evidence type="ECO:0000256" key="6">
    <source>
        <dbReference type="ARBA" id="ARBA00023159"/>
    </source>
</evidence>
<dbReference type="PROSITE" id="PS51671">
    <property type="entry name" value="ACT"/>
    <property type="match status" value="1"/>
</dbReference>
<dbReference type="SMART" id="SM00091">
    <property type="entry name" value="PAS"/>
    <property type="match status" value="1"/>
</dbReference>
<evidence type="ECO:0000259" key="9">
    <source>
        <dbReference type="PROSITE" id="PS50045"/>
    </source>
</evidence>
<keyword evidence="7" id="KW-0804">Transcription</keyword>
<dbReference type="InterPro" id="IPR009057">
    <property type="entry name" value="Homeodomain-like_sf"/>
</dbReference>
<dbReference type="InterPro" id="IPR025662">
    <property type="entry name" value="Sigma_54_int_dom_ATP-bd_1"/>
</dbReference>
<dbReference type="NCBIfam" id="TIGR00229">
    <property type="entry name" value="sensory_box"/>
    <property type="match status" value="1"/>
</dbReference>
<dbReference type="Gene3D" id="3.30.70.260">
    <property type="match status" value="1"/>
</dbReference>
<evidence type="ECO:0000256" key="8">
    <source>
        <dbReference type="ARBA" id="ARBA00029500"/>
    </source>
</evidence>
<dbReference type="Gene3D" id="1.10.10.60">
    <property type="entry name" value="Homeodomain-like"/>
    <property type="match status" value="1"/>
</dbReference>
<evidence type="ECO:0000259" key="12">
    <source>
        <dbReference type="PROSITE" id="PS51671"/>
    </source>
</evidence>
<reference evidence="14" key="1">
    <citation type="submission" date="2017-02" db="EMBL/GenBank/DDBJ databases">
        <authorList>
            <person name="Varghese N."/>
            <person name="Submissions S."/>
        </authorList>
    </citation>
    <scope>NUCLEOTIDE SEQUENCE [LARGE SCALE GENOMIC DNA]</scope>
    <source>
        <strain evidence="14">DSM 16521</strain>
    </source>
</reference>
<feature type="domain" description="PAS" evidence="10">
    <location>
        <begin position="80"/>
        <end position="134"/>
    </location>
</feature>
<evidence type="ECO:0000259" key="10">
    <source>
        <dbReference type="PROSITE" id="PS50112"/>
    </source>
</evidence>
<feature type="domain" description="PAC" evidence="11">
    <location>
        <begin position="148"/>
        <end position="199"/>
    </location>
</feature>
<dbReference type="GO" id="GO:0006355">
    <property type="term" value="P:regulation of DNA-templated transcription"/>
    <property type="evidence" value="ECO:0007669"/>
    <property type="project" value="InterPro"/>
</dbReference>
<keyword evidence="14" id="KW-1185">Reference proteome</keyword>
<dbReference type="Gene3D" id="3.40.50.300">
    <property type="entry name" value="P-loop containing nucleotide triphosphate hydrolases"/>
    <property type="match status" value="1"/>
</dbReference>
<gene>
    <name evidence="13" type="ORF">SAMN02745885_02659</name>
</gene>
<dbReference type="InterPro" id="IPR035965">
    <property type="entry name" value="PAS-like_dom_sf"/>
</dbReference>
<evidence type="ECO:0000256" key="7">
    <source>
        <dbReference type="ARBA" id="ARBA00023163"/>
    </source>
</evidence>
<keyword evidence="6" id="KW-0010">Activator</keyword>
<dbReference type="EMBL" id="FUXM01000055">
    <property type="protein sequence ID" value="SKA27080.1"/>
    <property type="molecule type" value="Genomic_DNA"/>
</dbReference>
<feature type="domain" description="ACT" evidence="12">
    <location>
        <begin position="5"/>
        <end position="77"/>
    </location>
</feature>
<dbReference type="SUPFAM" id="SSF55021">
    <property type="entry name" value="ACT-like"/>
    <property type="match status" value="1"/>
</dbReference>
<dbReference type="InterPro" id="IPR000700">
    <property type="entry name" value="PAS-assoc_C"/>
</dbReference>
<dbReference type="PROSITE" id="PS50112">
    <property type="entry name" value="PAS"/>
    <property type="match status" value="1"/>
</dbReference>
<protein>
    <recommendedName>
        <fullName evidence="8">HTH-type transcriptional regulatory protein TyrR</fullName>
    </recommendedName>
</protein>
<evidence type="ECO:0000256" key="2">
    <source>
        <dbReference type="ARBA" id="ARBA00022797"/>
    </source>
</evidence>
<dbReference type="PROSITE" id="PS50113">
    <property type="entry name" value="PAC"/>
    <property type="match status" value="1"/>
</dbReference>
<evidence type="ECO:0000256" key="5">
    <source>
        <dbReference type="ARBA" id="ARBA00023125"/>
    </source>
</evidence>
<evidence type="ECO:0000256" key="4">
    <source>
        <dbReference type="ARBA" id="ARBA00023015"/>
    </source>
</evidence>
<dbReference type="Gene3D" id="1.10.8.60">
    <property type="match status" value="1"/>
</dbReference>
<dbReference type="NCBIfam" id="TIGR04381">
    <property type="entry name" value="HTH_TypR"/>
    <property type="match status" value="1"/>
</dbReference>
<dbReference type="AlphaFoldDB" id="A0A1T4SFF9"/>
<proteinExistence type="predicted"/>
<dbReference type="OrthoDB" id="9765164at2"/>
<accession>A0A1T4SFF9</accession>
<dbReference type="InterPro" id="IPR045865">
    <property type="entry name" value="ACT-like_dom_sf"/>
</dbReference>
<dbReference type="FunFam" id="1.10.8.60:FF:000014">
    <property type="entry name" value="DNA-binding transcriptional regulator NtrC"/>
    <property type="match status" value="1"/>
</dbReference>
<evidence type="ECO:0000313" key="13">
    <source>
        <dbReference type="EMBL" id="SKA27080.1"/>
    </source>
</evidence>
<dbReference type="InterPro" id="IPR058031">
    <property type="entry name" value="AAA_lid_NorR"/>
</dbReference>
<dbReference type="Gene3D" id="3.30.450.20">
    <property type="entry name" value="PAS domain"/>
    <property type="match status" value="1"/>
</dbReference>
<dbReference type="GO" id="GO:0003677">
    <property type="term" value="F:DNA binding"/>
    <property type="evidence" value="ECO:0007669"/>
    <property type="project" value="UniProtKB-KW"/>
</dbReference>
<evidence type="ECO:0000313" key="14">
    <source>
        <dbReference type="Proteomes" id="UP000189933"/>
    </source>
</evidence>
<dbReference type="InterPro" id="IPR002078">
    <property type="entry name" value="Sigma_54_int"/>
</dbReference>
<organism evidence="13 14">
    <name type="scientific">Carboxydocella sporoproducens DSM 16521</name>
    <dbReference type="NCBI Taxonomy" id="1121270"/>
    <lineage>
        <taxon>Bacteria</taxon>
        <taxon>Bacillati</taxon>
        <taxon>Bacillota</taxon>
        <taxon>Clostridia</taxon>
        <taxon>Eubacteriales</taxon>
        <taxon>Clostridiales Family XVI. Incertae Sedis</taxon>
        <taxon>Carboxydocella</taxon>
    </lineage>
</organism>
<keyword evidence="1" id="KW-0547">Nucleotide-binding</keyword>
<dbReference type="Pfam" id="PF00158">
    <property type="entry name" value="Sigma54_activat"/>
    <property type="match status" value="1"/>
</dbReference>
<evidence type="ECO:0000256" key="1">
    <source>
        <dbReference type="ARBA" id="ARBA00022741"/>
    </source>
</evidence>
<dbReference type="InterPro" id="IPR000014">
    <property type="entry name" value="PAS"/>
</dbReference>
<keyword evidence="5" id="KW-0238">DNA-binding</keyword>
<dbReference type="Pfam" id="PF18024">
    <property type="entry name" value="HTH_50"/>
    <property type="match status" value="1"/>
</dbReference>
<dbReference type="InterPro" id="IPR025944">
    <property type="entry name" value="Sigma_54_int_dom_CS"/>
</dbReference>
<dbReference type="SMART" id="SM00382">
    <property type="entry name" value="AAA"/>
    <property type="match status" value="1"/>
</dbReference>